<accession>A0A3M7P9G1</accession>
<organism evidence="1 2">
    <name type="scientific">Brachionus plicatilis</name>
    <name type="common">Marine rotifer</name>
    <name type="synonym">Brachionus muelleri</name>
    <dbReference type="NCBI Taxonomy" id="10195"/>
    <lineage>
        <taxon>Eukaryota</taxon>
        <taxon>Metazoa</taxon>
        <taxon>Spiralia</taxon>
        <taxon>Gnathifera</taxon>
        <taxon>Rotifera</taxon>
        <taxon>Eurotatoria</taxon>
        <taxon>Monogononta</taxon>
        <taxon>Pseudotrocha</taxon>
        <taxon>Ploima</taxon>
        <taxon>Brachionidae</taxon>
        <taxon>Brachionus</taxon>
    </lineage>
</organism>
<dbReference type="AlphaFoldDB" id="A0A3M7P9G1"/>
<proteinExistence type="predicted"/>
<reference evidence="1 2" key="1">
    <citation type="journal article" date="2018" name="Sci. Rep.">
        <title>Genomic signatures of local adaptation to the degree of environmental predictability in rotifers.</title>
        <authorList>
            <person name="Franch-Gras L."/>
            <person name="Hahn C."/>
            <person name="Garcia-Roger E.M."/>
            <person name="Carmona M.J."/>
            <person name="Serra M."/>
            <person name="Gomez A."/>
        </authorList>
    </citation>
    <scope>NUCLEOTIDE SEQUENCE [LARGE SCALE GENOMIC DNA]</scope>
    <source>
        <strain evidence="1">HYR1</strain>
    </source>
</reference>
<evidence type="ECO:0000313" key="1">
    <source>
        <dbReference type="EMBL" id="RMZ95721.1"/>
    </source>
</evidence>
<sequence>MTELQPRLNIKFNVIQNFRRLWIMSHLSSQWDITRGNMVPVEFIFVENGHIRLLHICASEFIMDIILAKIN</sequence>
<dbReference type="Proteomes" id="UP000276133">
    <property type="component" value="Unassembled WGS sequence"/>
</dbReference>
<evidence type="ECO:0000313" key="2">
    <source>
        <dbReference type="Proteomes" id="UP000276133"/>
    </source>
</evidence>
<comment type="caution">
    <text evidence="1">The sequence shown here is derived from an EMBL/GenBank/DDBJ whole genome shotgun (WGS) entry which is preliminary data.</text>
</comment>
<name>A0A3M7P9G1_BRAPC</name>
<dbReference type="EMBL" id="REGN01012348">
    <property type="protein sequence ID" value="RMZ95721.1"/>
    <property type="molecule type" value="Genomic_DNA"/>
</dbReference>
<keyword evidence="2" id="KW-1185">Reference proteome</keyword>
<protein>
    <submittedName>
        <fullName evidence="1">Uncharacterized protein</fullName>
    </submittedName>
</protein>
<gene>
    <name evidence="1" type="ORF">BpHYR1_050764</name>
</gene>